<dbReference type="PANTHER" id="PTHR23253">
    <property type="entry name" value="EUKARYOTIC TRANSLATION INITIATION FACTOR 4 GAMMA"/>
    <property type="match status" value="1"/>
</dbReference>
<proteinExistence type="inferred from homology"/>
<keyword evidence="5" id="KW-0597">Phosphoprotein</keyword>
<dbReference type="GO" id="GO:0003743">
    <property type="term" value="F:translation initiation factor activity"/>
    <property type="evidence" value="ECO:0007669"/>
    <property type="project" value="UniProtKB-KW"/>
</dbReference>
<evidence type="ECO:0000259" key="9">
    <source>
        <dbReference type="SMART" id="SM00543"/>
    </source>
</evidence>
<feature type="compositionally biased region" description="Polar residues" evidence="8">
    <location>
        <begin position="27"/>
        <end position="36"/>
    </location>
</feature>
<gene>
    <name evidence="10" type="ORF">LRAMOSA04140</name>
</gene>
<keyword evidence="4" id="KW-0396">Initiation factor</keyword>
<dbReference type="GO" id="GO:0010494">
    <property type="term" value="C:cytoplasmic stress granule"/>
    <property type="evidence" value="ECO:0007669"/>
    <property type="project" value="UniProtKB-ARBA"/>
</dbReference>
<feature type="compositionally biased region" description="Low complexity" evidence="8">
    <location>
        <begin position="546"/>
        <end position="561"/>
    </location>
</feature>
<dbReference type="InterPro" id="IPR022745">
    <property type="entry name" value="eIF4G1_eIF4E-bd"/>
</dbReference>
<feature type="compositionally biased region" description="Basic and acidic residues" evidence="8">
    <location>
        <begin position="422"/>
        <end position="515"/>
    </location>
</feature>
<comment type="similarity">
    <text evidence="2">Belongs to the eukaryotic initiation factor 4G family.</text>
</comment>
<dbReference type="PANTHER" id="PTHR23253:SF9">
    <property type="entry name" value="EUKARYOTIC TRANSLATION INITIATION FACTOR 4 GAMMA 2"/>
    <property type="match status" value="1"/>
</dbReference>
<name>A0A077WXK2_9FUNG</name>
<dbReference type="Pfam" id="PF02854">
    <property type="entry name" value="MIF4G"/>
    <property type="match status" value="1"/>
</dbReference>
<feature type="compositionally biased region" description="Polar residues" evidence="8">
    <location>
        <begin position="196"/>
        <end position="209"/>
    </location>
</feature>
<feature type="compositionally biased region" description="Polar residues" evidence="8">
    <location>
        <begin position="1074"/>
        <end position="1083"/>
    </location>
</feature>
<feature type="compositionally biased region" description="Polar residues" evidence="8">
    <location>
        <begin position="397"/>
        <end position="408"/>
    </location>
</feature>
<feature type="compositionally biased region" description="Low complexity" evidence="8">
    <location>
        <begin position="363"/>
        <end position="378"/>
    </location>
</feature>
<keyword evidence="6" id="KW-0694">RNA-binding</keyword>
<feature type="compositionally biased region" description="Polar residues" evidence="8">
    <location>
        <begin position="105"/>
        <end position="126"/>
    </location>
</feature>
<feature type="compositionally biased region" description="Polar residues" evidence="8">
    <location>
        <begin position="146"/>
        <end position="157"/>
    </location>
</feature>
<dbReference type="SUPFAM" id="SSF101489">
    <property type="entry name" value="Eukaryotic initiation factor 4f subunit eIF4g, eIF4e-binding domain"/>
    <property type="match status" value="1"/>
</dbReference>
<feature type="region of interest" description="Disordered" evidence="8">
    <location>
        <begin position="352"/>
        <end position="587"/>
    </location>
</feature>
<dbReference type="GO" id="GO:0003729">
    <property type="term" value="F:mRNA binding"/>
    <property type="evidence" value="ECO:0007669"/>
    <property type="project" value="TreeGrafter"/>
</dbReference>
<dbReference type="EMBL" id="LK023357">
    <property type="protein sequence ID" value="CDS11944.1"/>
    <property type="molecule type" value="Genomic_DNA"/>
</dbReference>
<feature type="compositionally biased region" description="Polar residues" evidence="8">
    <location>
        <begin position="53"/>
        <end position="65"/>
    </location>
</feature>
<feature type="compositionally biased region" description="Polar residues" evidence="8">
    <location>
        <begin position="1118"/>
        <end position="1139"/>
    </location>
</feature>
<dbReference type="Gene3D" id="1.25.40.180">
    <property type="match status" value="1"/>
</dbReference>
<feature type="region of interest" description="Disordered" evidence="8">
    <location>
        <begin position="615"/>
        <end position="753"/>
    </location>
</feature>
<dbReference type="SMART" id="SM00543">
    <property type="entry name" value="MIF4G"/>
    <property type="match status" value="1"/>
</dbReference>
<feature type="compositionally biased region" description="Low complexity" evidence="8">
    <location>
        <begin position="175"/>
        <end position="195"/>
    </location>
</feature>
<feature type="compositionally biased region" description="Basic residues" evidence="8">
    <location>
        <begin position="226"/>
        <end position="240"/>
    </location>
</feature>
<feature type="compositionally biased region" description="Polar residues" evidence="8">
    <location>
        <begin position="87"/>
        <end position="98"/>
    </location>
</feature>
<organism evidence="10">
    <name type="scientific">Lichtheimia ramosa</name>
    <dbReference type="NCBI Taxonomy" id="688394"/>
    <lineage>
        <taxon>Eukaryota</taxon>
        <taxon>Fungi</taxon>
        <taxon>Fungi incertae sedis</taxon>
        <taxon>Mucoromycota</taxon>
        <taxon>Mucoromycotina</taxon>
        <taxon>Mucoromycetes</taxon>
        <taxon>Mucorales</taxon>
        <taxon>Lichtheimiaceae</taxon>
        <taxon>Lichtheimia</taxon>
    </lineage>
</organism>
<dbReference type="InterPro" id="IPR016024">
    <property type="entry name" value="ARM-type_fold"/>
</dbReference>
<evidence type="ECO:0000256" key="4">
    <source>
        <dbReference type="ARBA" id="ARBA00022540"/>
    </source>
</evidence>
<reference evidence="10" key="1">
    <citation type="journal article" date="2014" name="Genome Announc.">
        <title>De novo whole-genome sequence and genome annotation of Lichtheimia ramosa.</title>
        <authorList>
            <person name="Linde J."/>
            <person name="Schwartze V."/>
            <person name="Binder U."/>
            <person name="Lass-Florl C."/>
            <person name="Voigt K."/>
            <person name="Horn F."/>
        </authorList>
    </citation>
    <scope>NUCLEOTIDE SEQUENCE</scope>
    <source>
        <strain evidence="10">JMRC FSU:6197</strain>
    </source>
</reference>
<dbReference type="CDD" id="cd22265">
    <property type="entry name" value="UDM1_RNF168"/>
    <property type="match status" value="1"/>
</dbReference>
<feature type="region of interest" description="Disordered" evidence="8">
    <location>
        <begin position="146"/>
        <end position="255"/>
    </location>
</feature>
<feature type="compositionally biased region" description="Basic and acidic residues" evidence="8">
    <location>
        <begin position="1030"/>
        <end position="1042"/>
    </location>
</feature>
<dbReference type="Gene3D" id="1.20.970.30">
    <property type="entry name" value="eIF4G, eIF4E-binding domain"/>
    <property type="match status" value="1"/>
</dbReference>
<dbReference type="AlphaFoldDB" id="A0A077WXK2"/>
<feature type="compositionally biased region" description="Basic and acidic residues" evidence="8">
    <location>
        <begin position="380"/>
        <end position="395"/>
    </location>
</feature>
<feature type="compositionally biased region" description="Polar residues" evidence="8">
    <location>
        <begin position="242"/>
        <end position="255"/>
    </location>
</feature>
<feature type="compositionally biased region" description="Basic and acidic residues" evidence="8">
    <location>
        <begin position="522"/>
        <end position="541"/>
    </location>
</feature>
<feature type="region of interest" description="Disordered" evidence="8">
    <location>
        <begin position="22"/>
        <end position="126"/>
    </location>
</feature>
<keyword evidence="7" id="KW-0648">Protein biosynthesis</keyword>
<dbReference type="Pfam" id="PF12152">
    <property type="entry name" value="eIF_4G1"/>
    <property type="match status" value="1"/>
</dbReference>
<feature type="domain" description="MIF4G" evidence="9">
    <location>
        <begin position="779"/>
        <end position="1011"/>
    </location>
</feature>
<dbReference type="SUPFAM" id="SSF48371">
    <property type="entry name" value="ARM repeat"/>
    <property type="match status" value="1"/>
</dbReference>
<evidence type="ECO:0000256" key="5">
    <source>
        <dbReference type="ARBA" id="ARBA00022553"/>
    </source>
</evidence>
<dbReference type="GO" id="GO:0016281">
    <property type="term" value="C:eukaryotic translation initiation factor 4F complex"/>
    <property type="evidence" value="ECO:0007669"/>
    <property type="project" value="TreeGrafter"/>
</dbReference>
<keyword evidence="3" id="KW-0963">Cytoplasm</keyword>
<feature type="compositionally biased region" description="Basic and acidic residues" evidence="8">
    <location>
        <begin position="1160"/>
        <end position="1169"/>
    </location>
</feature>
<evidence type="ECO:0000256" key="1">
    <source>
        <dbReference type="ARBA" id="ARBA00004496"/>
    </source>
</evidence>
<evidence type="ECO:0000256" key="3">
    <source>
        <dbReference type="ARBA" id="ARBA00022490"/>
    </source>
</evidence>
<protein>
    <recommendedName>
        <fullName evidence="9">MIF4G domain-containing protein</fullName>
    </recommendedName>
</protein>
<evidence type="ECO:0000256" key="7">
    <source>
        <dbReference type="ARBA" id="ARBA00022917"/>
    </source>
</evidence>
<evidence type="ECO:0000256" key="6">
    <source>
        <dbReference type="ARBA" id="ARBA00022884"/>
    </source>
</evidence>
<feature type="compositionally biased region" description="Basic residues" evidence="8">
    <location>
        <begin position="75"/>
        <end position="86"/>
    </location>
</feature>
<dbReference type="InterPro" id="IPR003890">
    <property type="entry name" value="MIF4G-like_typ-3"/>
</dbReference>
<dbReference type="FunFam" id="1.25.40.180:FF:000020">
    <property type="entry name" value="Eukaryotic translation initiation factor subunit"/>
    <property type="match status" value="1"/>
</dbReference>
<feature type="compositionally biased region" description="Gly residues" evidence="8">
    <location>
        <begin position="683"/>
        <end position="699"/>
    </location>
</feature>
<dbReference type="InterPro" id="IPR036211">
    <property type="entry name" value="eIF4G_eIF4E-bd_sf"/>
</dbReference>
<evidence type="ECO:0000256" key="8">
    <source>
        <dbReference type="SAM" id="MobiDB-lite"/>
    </source>
</evidence>
<comment type="subcellular location">
    <subcellularLocation>
        <location evidence="1">Cytoplasm</location>
    </subcellularLocation>
</comment>
<sequence length="1169" mass="130621">MSKTPTSSDTSTQSQSVFNYAAAAKRSSYSQEQQTWSSNTTSPSSSDKDSIHETTLNTATSISSSTDDRVSKHYPISRKRLAHKSKSGSIPRNASVQLPQPPPTKTDTIQFGSINQDTDTSPPSLNIIMNDSSHILKSTQVKFGSLPATDTSSTHHWQGQPHIRIQQHTHPPLKQQSTTTTSPRISTQQQQQSSTALSPDKSNNSNRKLFTQPFAPQHSSPDSYSAHHHGNRHYRQHYNPKHPSQQPSISPNMQNAHYIPHHHYHHQKKALSPHMATSPSMPTAQNIPISHAWSSPGHVPVQSHQAYLIPQNYDNQPRFYPQYPISPYITPQSPAYVTLARTSKALPIINPDTKAEVKADPRSSTSTSTTSNTTTTITKEPTKSAVVEEHKKDQVKPSLSTASKSPTPTLKRIPIVDPAIANREKREREEAEQRAKEEAERRAKEEAEQRAKEEAEQRAKEEAEQRAKEEAEQRAKEEAEQKEKERLEAERKALEEKEQRIKEEREQQCRQEEKTQQLTTENDNKKTTDEKPAKMMPERLDLTAITSTPTPSTPVRTPGSPATRMIDDPSTVQYPPNIKPFGSKDPKSGKIQYDPAFLMQFAPLCLQTSEDLSKFRDMTKGDDPNSGRSMSARRQGSERGRGLRTPSGSGDVAMFRHGSKDGVARMDMGNFMSGGRPLTHRVGSGGGMPHPISSGGGMQREGSHGGRGRGRGGNSGNKNRHGGGKEQQQEKQQPGGPTIPPEQVTPLEKSQNRWVPLALRRQREAEAAEDGLMSDELITRKVKALLNKLTLEKFDSISDQIWEYAKQSEKEDNGHSLRLVIDLTFEKACDEPNFAMMWAQLCRKMYDVITDDIKWQDKDGNIVSGLNLFRKFLLNRCQHDFERGWKTKIPQLDENSTDMMSDEYYAAVKAKRQGLGLVQFIGELFKRHMLTEKIMMDCLNRLADDPSNAVDEETETMCKLLTTVGQNLDVPKTRRWLDAYFARMKEMSESSNLSSRIKFMIIDVFDLRKNKWVSRRGNQPAPTTIAEIHEQAQKAKNEEKQAMKRTGSSRGILPNPMSRAGSHRGAGTRDLQREGSNSSNASSPAVDGWNMVGTGTGGSPNRSNELANFGKTDRSKTRSNVLGPSNSPFASLNRVTSKSGEQKSHSNENNMTNMFSALGGEEHDRSEDH</sequence>
<evidence type="ECO:0000256" key="2">
    <source>
        <dbReference type="ARBA" id="ARBA00005775"/>
    </source>
</evidence>
<accession>A0A077WXK2</accession>
<feature type="region of interest" description="Disordered" evidence="8">
    <location>
        <begin position="1030"/>
        <end position="1169"/>
    </location>
</feature>
<evidence type="ECO:0000313" key="10">
    <source>
        <dbReference type="EMBL" id="CDS11944.1"/>
    </source>
</evidence>
<dbReference type="OrthoDB" id="514777at2759"/>
<feature type="compositionally biased region" description="Basic and acidic residues" evidence="8">
    <location>
        <begin position="615"/>
        <end position="625"/>
    </location>
</feature>